<dbReference type="OrthoDB" id="9797191at2"/>
<dbReference type="Proteomes" id="UP000030012">
    <property type="component" value="Unassembled WGS sequence"/>
</dbReference>
<keyword evidence="2" id="KW-0812">Transmembrane</keyword>
<accession>A0A0A0IES1</accession>
<keyword evidence="2" id="KW-0472">Membrane</keyword>
<reference evidence="4 5" key="1">
    <citation type="submission" date="2014-01" db="EMBL/GenBank/DDBJ databases">
        <title>Plasmidome dynamics in the species complex Clostridium novyi sensu lato converts strains of independent lineages into distinctly different pathogens.</title>
        <authorList>
            <person name="Skarin H."/>
            <person name="Segerman B."/>
        </authorList>
    </citation>
    <scope>NUCLEOTIDE SEQUENCE [LARGE SCALE GENOMIC DNA]</scope>
    <source>
        <strain evidence="4 5">4552</strain>
    </source>
</reference>
<dbReference type="AlphaFoldDB" id="A0A0A0IES1"/>
<dbReference type="EMBL" id="JENJ01000003">
    <property type="protein sequence ID" value="KGM98090.1"/>
    <property type="molecule type" value="Genomic_DNA"/>
</dbReference>
<dbReference type="Pfam" id="PF12229">
    <property type="entry name" value="PG_binding_4"/>
    <property type="match status" value="1"/>
</dbReference>
<dbReference type="Gene3D" id="2.20.230.10">
    <property type="entry name" value="Resuscitation-promoting factor rpfb"/>
    <property type="match status" value="1"/>
</dbReference>
<dbReference type="PROSITE" id="PS51109">
    <property type="entry name" value="G5"/>
    <property type="match status" value="1"/>
</dbReference>
<gene>
    <name evidence="4" type="ORF">Z968_01030</name>
</gene>
<evidence type="ECO:0000256" key="2">
    <source>
        <dbReference type="SAM" id="Phobius"/>
    </source>
</evidence>
<evidence type="ECO:0000256" key="1">
    <source>
        <dbReference type="ARBA" id="ARBA00022729"/>
    </source>
</evidence>
<dbReference type="InterPro" id="IPR007391">
    <property type="entry name" value="Vancomycin_resist_VanW"/>
</dbReference>
<dbReference type="Pfam" id="PF07501">
    <property type="entry name" value="G5"/>
    <property type="match status" value="1"/>
</dbReference>
<protein>
    <submittedName>
        <fullName evidence="4">Vancomycin resistance protein W</fullName>
    </submittedName>
</protein>
<dbReference type="InterPro" id="IPR022029">
    <property type="entry name" value="YoaR-like_PG-bd"/>
</dbReference>
<dbReference type="PANTHER" id="PTHR35788:SF1">
    <property type="entry name" value="EXPORTED PROTEIN"/>
    <property type="match status" value="1"/>
</dbReference>
<keyword evidence="2" id="KW-1133">Transmembrane helix</keyword>
<keyword evidence="1" id="KW-0732">Signal</keyword>
<evidence type="ECO:0000313" key="4">
    <source>
        <dbReference type="EMBL" id="KGM98090.1"/>
    </source>
</evidence>
<dbReference type="PANTHER" id="PTHR35788">
    <property type="entry name" value="EXPORTED PROTEIN-RELATED"/>
    <property type="match status" value="1"/>
</dbReference>
<dbReference type="InterPro" id="IPR011098">
    <property type="entry name" value="G5_dom"/>
</dbReference>
<organism evidence="4 5">
    <name type="scientific">Clostridium novyi A str. 4552</name>
    <dbReference type="NCBI Taxonomy" id="1444289"/>
    <lineage>
        <taxon>Bacteria</taxon>
        <taxon>Bacillati</taxon>
        <taxon>Bacillota</taxon>
        <taxon>Clostridia</taxon>
        <taxon>Eubacteriales</taxon>
        <taxon>Clostridiaceae</taxon>
        <taxon>Clostridium</taxon>
    </lineage>
</organism>
<sequence length="458" mass="51261">MVRKKGSLANAKSTKKIFKLSIAIILVIVCAAISYIYFTVQKFNDSIFPGVKVEDVNLSGATKDEAMKILKEKYSDAMLNKRINIKAKDKDYFINYPDLNAKYNIDDTVNHAMNYGKDKNMFSKYMIIKGNKTKMYDLELSYDVKPIDKIIDKIAKERNVKPVDAKLSFDGGNFGVKEDKKGVELEKEKLKKEIISNINDKHQEVVVINAPFKVKTAKVTAEVLKSVNSRLGSYSTNYATSSEARATNVAVATRSINGKVVMPGETFSFNEVVGERTSERGYKEAGVIVNQKLESGFGGGVCQVSSTLYNALLRSNIKMTERVHHTFPSSYVPTGLDATVDWGNIDLKFKNTFKYPIYIEGYTGGREVGFNIYSNSELARTRCEITSEVYKKIEPKTEYINDSNLAAGSIEVVKNGHVGCRVKSYRSIYKDGKFVAKELIANDYYVPVNGVVRKGTKK</sequence>
<dbReference type="Pfam" id="PF04294">
    <property type="entry name" value="VanW"/>
    <property type="match status" value="1"/>
</dbReference>
<comment type="caution">
    <text evidence="4">The sequence shown here is derived from an EMBL/GenBank/DDBJ whole genome shotgun (WGS) entry which is preliminary data.</text>
</comment>
<feature type="domain" description="G5" evidence="3">
    <location>
        <begin position="378"/>
        <end position="458"/>
    </location>
</feature>
<dbReference type="SMART" id="SM01208">
    <property type="entry name" value="G5"/>
    <property type="match status" value="1"/>
</dbReference>
<dbReference type="InterPro" id="IPR052913">
    <property type="entry name" value="Glycopeptide_resist_protein"/>
</dbReference>
<evidence type="ECO:0000259" key="3">
    <source>
        <dbReference type="PROSITE" id="PS51109"/>
    </source>
</evidence>
<name>A0A0A0IES1_CLONO</name>
<feature type="transmembrane region" description="Helical" evidence="2">
    <location>
        <begin position="20"/>
        <end position="38"/>
    </location>
</feature>
<proteinExistence type="predicted"/>
<evidence type="ECO:0000313" key="5">
    <source>
        <dbReference type="Proteomes" id="UP000030012"/>
    </source>
</evidence>
<dbReference type="RefSeq" id="WP_039252154.1">
    <property type="nucleotide sequence ID" value="NZ_JENJ01000003.1"/>
</dbReference>